<evidence type="ECO:0000256" key="1">
    <source>
        <dbReference type="SAM" id="MobiDB-lite"/>
    </source>
</evidence>
<organism evidence="3 4">
    <name type="scientific">Geodia barretti</name>
    <name type="common">Barrett's horny sponge</name>
    <dbReference type="NCBI Taxonomy" id="519541"/>
    <lineage>
        <taxon>Eukaryota</taxon>
        <taxon>Metazoa</taxon>
        <taxon>Porifera</taxon>
        <taxon>Demospongiae</taxon>
        <taxon>Heteroscleromorpha</taxon>
        <taxon>Tetractinellida</taxon>
        <taxon>Astrophorina</taxon>
        <taxon>Geodiidae</taxon>
        <taxon>Geodia</taxon>
    </lineage>
</organism>
<dbReference type="PANTHER" id="PTHR16943">
    <property type="entry name" value="2-METHYLCITRATE DEHYDRATASE-RELATED"/>
    <property type="match status" value="1"/>
</dbReference>
<gene>
    <name evidence="3" type="ORF">GBAR_LOCUS20975</name>
</gene>
<evidence type="ECO:0000313" key="4">
    <source>
        <dbReference type="Proteomes" id="UP001174909"/>
    </source>
</evidence>
<reference evidence="3" key="1">
    <citation type="submission" date="2023-03" db="EMBL/GenBank/DDBJ databases">
        <authorList>
            <person name="Steffen K."/>
            <person name="Cardenas P."/>
        </authorList>
    </citation>
    <scope>NUCLEOTIDE SEQUENCE</scope>
</reference>
<protein>
    <recommendedName>
        <fullName evidence="2">MmgE/PrpD C-terminal domain-containing protein</fullName>
    </recommendedName>
</protein>
<dbReference type="InterPro" id="IPR045337">
    <property type="entry name" value="MmgE_PrpD_C"/>
</dbReference>
<dbReference type="InterPro" id="IPR036148">
    <property type="entry name" value="MmgE/PrpD_sf"/>
</dbReference>
<sequence>MSDPATLAVKERVTLIPDDELMDRAAPRSGKVAATLTDGRTVEHFTPHAYGTKENPMSTEDVNSKTRLLLTPVLGRSKTEAIIDRVNSLEQVADVRELIPLLTVSAEEMANVTSAH</sequence>
<accession>A0AA35WXH6</accession>
<comment type="caution">
    <text evidence="3">The sequence shown here is derived from an EMBL/GenBank/DDBJ whole genome shotgun (WGS) entry which is preliminary data.</text>
</comment>
<dbReference type="InterPro" id="IPR005656">
    <property type="entry name" value="MmgE_PrpD"/>
</dbReference>
<evidence type="ECO:0000313" key="3">
    <source>
        <dbReference type="EMBL" id="CAI8037508.1"/>
    </source>
</evidence>
<dbReference type="SUPFAM" id="SSF103378">
    <property type="entry name" value="2-methylcitrate dehydratase PrpD"/>
    <property type="match status" value="1"/>
</dbReference>
<feature type="domain" description="MmgE/PrpD C-terminal" evidence="2">
    <location>
        <begin position="2"/>
        <end position="89"/>
    </location>
</feature>
<evidence type="ECO:0000259" key="2">
    <source>
        <dbReference type="Pfam" id="PF19305"/>
    </source>
</evidence>
<dbReference type="Pfam" id="PF19305">
    <property type="entry name" value="MmgE_PrpD_C"/>
    <property type="match status" value="1"/>
</dbReference>
<keyword evidence="4" id="KW-1185">Reference proteome</keyword>
<dbReference type="PANTHER" id="PTHR16943:SF8">
    <property type="entry name" value="2-METHYLCITRATE DEHYDRATASE"/>
    <property type="match status" value="1"/>
</dbReference>
<feature type="region of interest" description="Disordered" evidence="1">
    <location>
        <begin position="20"/>
        <end position="64"/>
    </location>
</feature>
<dbReference type="GO" id="GO:0016829">
    <property type="term" value="F:lyase activity"/>
    <property type="evidence" value="ECO:0007669"/>
    <property type="project" value="InterPro"/>
</dbReference>
<dbReference type="Proteomes" id="UP001174909">
    <property type="component" value="Unassembled WGS sequence"/>
</dbReference>
<proteinExistence type="predicted"/>
<dbReference type="AlphaFoldDB" id="A0AA35WXH6"/>
<name>A0AA35WXH6_GEOBA</name>
<dbReference type="EMBL" id="CASHTH010002942">
    <property type="protein sequence ID" value="CAI8037508.1"/>
    <property type="molecule type" value="Genomic_DNA"/>
</dbReference>